<evidence type="ECO:0000313" key="3">
    <source>
        <dbReference type="Proteomes" id="UP000272833"/>
    </source>
</evidence>
<comment type="caution">
    <text evidence="2">The sequence shown here is derived from an EMBL/GenBank/DDBJ whole genome shotgun (WGS) entry which is preliminary data.</text>
</comment>
<accession>A0A427HAQ1</accession>
<keyword evidence="1 2" id="KW-0812">Transmembrane</keyword>
<dbReference type="EMBL" id="RHRS01000061">
    <property type="protein sequence ID" value="RRW31586.1"/>
    <property type="molecule type" value="Genomic_DNA"/>
</dbReference>
<gene>
    <name evidence="2" type="ORF">EGJ44_18395</name>
</gene>
<name>A0A427HAQ1_ECTOL</name>
<reference evidence="2 3" key="1">
    <citation type="submission" date="2018-10" db="EMBL/GenBank/DDBJ databases">
        <title>Transmission dynamics of multidrug resistant bacteria on intensive care unit surfaces.</title>
        <authorList>
            <person name="D'Souza A.W."/>
            <person name="Potter R.F."/>
            <person name="Wallace M."/>
            <person name="Shupe A."/>
            <person name="Patel S."/>
            <person name="Sun S."/>
            <person name="Gul D."/>
            <person name="Kwon J.H."/>
            <person name="Andleeb S."/>
            <person name="Burnham C.-A.D."/>
            <person name="Dantas G."/>
        </authorList>
    </citation>
    <scope>NUCLEOTIDE SEQUENCE [LARGE SCALE GENOMIC DNA]</scope>
    <source>
        <strain evidence="2 3">PO_271</strain>
    </source>
</reference>
<proteinExistence type="predicted"/>
<organism evidence="2 3">
    <name type="scientific">Ectopseudomonas oleovorans</name>
    <name type="common">Pseudomonas oleovorans</name>
    <dbReference type="NCBI Taxonomy" id="301"/>
    <lineage>
        <taxon>Bacteria</taxon>
        <taxon>Pseudomonadati</taxon>
        <taxon>Pseudomonadota</taxon>
        <taxon>Gammaproteobacteria</taxon>
        <taxon>Pseudomonadales</taxon>
        <taxon>Pseudomonadaceae</taxon>
        <taxon>Ectopseudomonas</taxon>
    </lineage>
</organism>
<dbReference type="Proteomes" id="UP000272833">
    <property type="component" value="Unassembled WGS sequence"/>
</dbReference>
<feature type="transmembrane region" description="Helical" evidence="1">
    <location>
        <begin position="23"/>
        <end position="44"/>
    </location>
</feature>
<protein>
    <submittedName>
        <fullName evidence="2">Transmembrane anchor protein</fullName>
    </submittedName>
</protein>
<evidence type="ECO:0000256" key="1">
    <source>
        <dbReference type="SAM" id="Phobius"/>
    </source>
</evidence>
<evidence type="ECO:0000313" key="2">
    <source>
        <dbReference type="EMBL" id="RRW31586.1"/>
    </source>
</evidence>
<dbReference type="AlphaFoldDB" id="A0A427HAQ1"/>
<keyword evidence="1" id="KW-0472">Membrane</keyword>
<sequence>MFNSKIPTLNELPSSQQLLRSTVIALIAAIVLLVTVVMPSEYAIDPTGAGRMLGLTQMGEVKQQLAAEAAADAATPVVVAPAAPQSVAQVAPQPAVSTAAEATAPAVAAPAVVEAEGQQHEMSISLAPGQGAEVKLEMLKGARVNYFWTANGGLVNYDTHGDPYKAPREFYHGYGKGRAAPEDQGVLEAAFDGKHGWFWRNRTSKPVTVTLRTEGNYIAIKRVI</sequence>
<keyword evidence="1" id="KW-1133">Transmembrane helix</keyword>
<dbReference type="RefSeq" id="WP_125874904.1">
    <property type="nucleotide sequence ID" value="NZ_RHRS01000061.1"/>
</dbReference>